<feature type="region of interest" description="Disordered" evidence="2">
    <location>
        <begin position="1"/>
        <end position="535"/>
    </location>
</feature>
<reference evidence="3" key="1">
    <citation type="submission" date="2021-01" db="EMBL/GenBank/DDBJ databases">
        <authorList>
            <person name="Zahm M."/>
            <person name="Roques C."/>
            <person name="Cabau C."/>
            <person name="Klopp C."/>
            <person name="Donnadieu C."/>
            <person name="Jouanno E."/>
            <person name="Lampietro C."/>
            <person name="Louis A."/>
            <person name="Herpin A."/>
            <person name="Echchiki A."/>
            <person name="Berthelot C."/>
            <person name="Parey E."/>
            <person name="Roest-Crollius H."/>
            <person name="Braasch I."/>
            <person name="Postlethwait J."/>
            <person name="Bobe J."/>
            <person name="Montfort J."/>
            <person name="Bouchez O."/>
            <person name="Begum T."/>
            <person name="Mejri S."/>
            <person name="Adams A."/>
            <person name="Chen W.-J."/>
            <person name="Guiguen Y."/>
        </authorList>
    </citation>
    <scope>NUCLEOTIDE SEQUENCE</scope>
    <source>
        <tissue evidence="3">Blood</tissue>
    </source>
</reference>
<organism evidence="3 4">
    <name type="scientific">Albula goreensis</name>
    <dbReference type="NCBI Taxonomy" id="1534307"/>
    <lineage>
        <taxon>Eukaryota</taxon>
        <taxon>Metazoa</taxon>
        <taxon>Chordata</taxon>
        <taxon>Craniata</taxon>
        <taxon>Vertebrata</taxon>
        <taxon>Euteleostomi</taxon>
        <taxon>Actinopterygii</taxon>
        <taxon>Neopterygii</taxon>
        <taxon>Teleostei</taxon>
        <taxon>Albuliformes</taxon>
        <taxon>Albulidae</taxon>
        <taxon>Albula</taxon>
    </lineage>
</organism>
<feature type="compositionally biased region" description="Polar residues" evidence="2">
    <location>
        <begin position="610"/>
        <end position="620"/>
    </location>
</feature>
<evidence type="ECO:0000256" key="1">
    <source>
        <dbReference type="ARBA" id="ARBA00006481"/>
    </source>
</evidence>
<feature type="compositionally biased region" description="Low complexity" evidence="2">
    <location>
        <begin position="131"/>
        <end position="143"/>
    </location>
</feature>
<gene>
    <name evidence="3" type="ORF">AGOR_G00024330</name>
</gene>
<dbReference type="InterPro" id="IPR029199">
    <property type="entry name" value="THRAP3_BCLAF1"/>
</dbReference>
<dbReference type="PANTHER" id="PTHR15268">
    <property type="entry name" value="THRAP3/BCLAF1"/>
    <property type="match status" value="1"/>
</dbReference>
<feature type="compositionally biased region" description="Basic and acidic residues" evidence="2">
    <location>
        <begin position="352"/>
        <end position="361"/>
    </location>
</feature>
<dbReference type="GO" id="GO:0016592">
    <property type="term" value="C:mediator complex"/>
    <property type="evidence" value="ECO:0007669"/>
    <property type="project" value="TreeGrafter"/>
</dbReference>
<feature type="compositionally biased region" description="Basic residues" evidence="2">
    <location>
        <begin position="148"/>
        <end position="175"/>
    </location>
</feature>
<feature type="compositionally biased region" description="Basic and acidic residues" evidence="2">
    <location>
        <begin position="201"/>
        <end position="229"/>
    </location>
</feature>
<keyword evidence="4" id="KW-1185">Reference proteome</keyword>
<feature type="compositionally biased region" description="Basic and acidic residues" evidence="2">
    <location>
        <begin position="253"/>
        <end position="291"/>
    </location>
</feature>
<comment type="similarity">
    <text evidence="1">Belongs to the BCLAF1/THRAP3 family.</text>
</comment>
<evidence type="ECO:0000313" key="4">
    <source>
        <dbReference type="Proteomes" id="UP000829720"/>
    </source>
</evidence>
<sequence length="678" mass="77096">MVRPYSGSPRPKHRPFAHSYGSHDPHSRMQRVDHYGMHSRDQRDFNQMKSSDWKEHREGGPPQGRPPHFTKAPRLMDERREPGQHFHRPGGQWRPQAQGRFRGYAPQTDRPSPEPHRSHRRLSPPRPSHSPPSHRQQPIQSPSAGPPGHRRPSHRVPFHGPHPKHQPTSPRHFHSVVRAPSPMANHGPFRGPHRHPGTMGEQDRSRDRGAGRGHSPRESSFERQARGERWNGTGAFPRPHSGERRFSTSPQRKSQEFHRRSSYPERLSTERETRRHSESEREVEESRRSTEWGEESSPHHLYRSPKWKAVSSPSSSPRFQHHHQPQERPTRRLMKRKHPEGRPPPTVSGFEHSAKQARRETPQQFHTTRGFGGRGLSLKDKSRLLKEKKLRTTSGTGLNSPVPSPKPKHPKKQPPTKEENEVEEQHPPTRKPRSSATVQNEQPDAAKGRTLKKRSLKRVPRKLPPPSDTTANSLRETETLTIKVDTRHTLSTHSSSPSDRQLSRDLVTVSRRGLGGMSEEKSSGTWRDRTQKTQTGDFGPELIMLVHQVKESFFSSHGNLTLNERFSKLQDSTSSSHEHRGRYSGLKRQVDMPLLSHKPEKPVKTMGPPQRTTFRPSSPKASDGQPDATPLIPAEASLQEESEHNVQVPPPTGAAPPGTHISPLKNRGRRGMLSMGTH</sequence>
<feature type="compositionally biased region" description="Basic and acidic residues" evidence="2">
    <location>
        <begin position="377"/>
        <end position="387"/>
    </location>
</feature>
<dbReference type="EMBL" id="JAERUA010000002">
    <property type="protein sequence ID" value="KAI1903158.1"/>
    <property type="molecule type" value="Genomic_DNA"/>
</dbReference>
<feature type="compositionally biased region" description="Basic and acidic residues" evidence="2">
    <location>
        <begin position="518"/>
        <end position="531"/>
    </location>
</feature>
<dbReference type="OrthoDB" id="8963371at2759"/>
<dbReference type="GO" id="GO:0045944">
    <property type="term" value="P:positive regulation of transcription by RNA polymerase II"/>
    <property type="evidence" value="ECO:0007669"/>
    <property type="project" value="TreeGrafter"/>
</dbReference>
<feature type="compositionally biased region" description="Basic and acidic residues" evidence="2">
    <location>
        <begin position="21"/>
        <end position="59"/>
    </location>
</feature>
<proteinExistence type="inferred from homology"/>
<name>A0A8T3E8L1_9TELE</name>
<feature type="region of interest" description="Disordered" evidence="2">
    <location>
        <begin position="569"/>
        <end position="678"/>
    </location>
</feature>
<dbReference type="Proteomes" id="UP000829720">
    <property type="component" value="Unassembled WGS sequence"/>
</dbReference>
<feature type="compositionally biased region" description="Basic residues" evidence="2">
    <location>
        <begin position="449"/>
        <end position="461"/>
    </location>
</feature>
<protein>
    <recommendedName>
        <fullName evidence="5">Serine/arginine repetitive matrix protein 1-like</fullName>
    </recommendedName>
</protein>
<dbReference type="GO" id="GO:0003677">
    <property type="term" value="F:DNA binding"/>
    <property type="evidence" value="ECO:0007669"/>
    <property type="project" value="TreeGrafter"/>
</dbReference>
<feature type="compositionally biased region" description="Basic and acidic residues" evidence="2">
    <location>
        <begin position="415"/>
        <end position="427"/>
    </location>
</feature>
<feature type="compositionally biased region" description="Polar residues" evidence="2">
    <location>
        <begin position="489"/>
        <end position="500"/>
    </location>
</feature>
<dbReference type="AlphaFoldDB" id="A0A8T3E8L1"/>
<dbReference type="GO" id="GO:0003712">
    <property type="term" value="F:transcription coregulator activity"/>
    <property type="evidence" value="ECO:0007669"/>
    <property type="project" value="TreeGrafter"/>
</dbReference>
<feature type="compositionally biased region" description="Basic and acidic residues" evidence="2">
    <location>
        <begin position="74"/>
        <end position="84"/>
    </location>
</feature>
<accession>A0A8T3E8L1</accession>
<dbReference type="PANTHER" id="PTHR15268:SF17">
    <property type="entry name" value="BCLAF1 AND THRAP3 FAMILY MEMBER 3"/>
    <property type="match status" value="1"/>
</dbReference>
<dbReference type="Pfam" id="PF15440">
    <property type="entry name" value="THRAP3_BCLAF1"/>
    <property type="match status" value="1"/>
</dbReference>
<evidence type="ECO:0000313" key="3">
    <source>
        <dbReference type="EMBL" id="KAI1903158.1"/>
    </source>
</evidence>
<evidence type="ECO:0008006" key="5">
    <source>
        <dbReference type="Google" id="ProtNLM"/>
    </source>
</evidence>
<evidence type="ECO:0000256" key="2">
    <source>
        <dbReference type="SAM" id="MobiDB-lite"/>
    </source>
</evidence>
<comment type="caution">
    <text evidence="3">The sequence shown here is derived from an EMBL/GenBank/DDBJ whole genome shotgun (WGS) entry which is preliminary data.</text>
</comment>